<dbReference type="AlphaFoldDB" id="A0A494GB21"/>
<evidence type="ECO:0000256" key="8">
    <source>
        <dbReference type="ARBA" id="ARBA00022968"/>
    </source>
</evidence>
<keyword evidence="4" id="KW-0808">Transferase</keyword>
<dbReference type="Proteomes" id="UP000189738">
    <property type="component" value="Chromosome"/>
</dbReference>
<evidence type="ECO:0000256" key="4">
    <source>
        <dbReference type="ARBA" id="ARBA00022679"/>
    </source>
</evidence>
<comment type="subcellular location">
    <subcellularLocation>
        <location evidence="2">Endoplasmic reticulum membrane</location>
        <topology evidence="2">Single-pass type II membrane protein</topology>
    </subcellularLocation>
    <subcellularLocation>
        <location evidence="1">Golgi apparatus membrane</location>
        <topology evidence="1">Single-pass type II membrane protein</topology>
    </subcellularLocation>
</comment>
<dbReference type="EMBL" id="CP014339">
    <property type="protein sequence ID" value="AQX49336.1"/>
    <property type="molecule type" value="Genomic_DNA"/>
</dbReference>
<dbReference type="GO" id="GO:0015012">
    <property type="term" value="P:heparan sulfate proteoglycan biosynthetic process"/>
    <property type="evidence" value="ECO:0007669"/>
    <property type="project" value="TreeGrafter"/>
</dbReference>
<sequence length="288" mass="34795">MKMKHAYLIIVHHEFEVLKLLLQALDDSCNDIYIHFDKKNVEKIPILNCKYSGLYILDKRIDVRWGHVSQIETEYELFEKAYKKDVYSRYHLISGTHMPLKSQKAIHEFFEEYNDREILSFIYTNNYEVTMKLGRYHFFLKNYKSSSTIKRTLSQFFWRASLKFESVFRIIKKPIPKASIKANNWVSLTPKAVKYIIEEKKRILNEFKWSFCGDEYFVPYLLENKTAEYKMMDDKRLLFNEFLDSSPRVLKDTDYDFLIRSEYLFARKFSQTDLKVVQRILQYIKTES</sequence>
<evidence type="ECO:0000256" key="1">
    <source>
        <dbReference type="ARBA" id="ARBA00004323"/>
    </source>
</evidence>
<dbReference type="Pfam" id="PF02485">
    <property type="entry name" value="Branch"/>
    <property type="match status" value="1"/>
</dbReference>
<organism evidence="15 16">
    <name type="scientific">Elizabethkingia anophelis</name>
    <dbReference type="NCBI Taxonomy" id="1117645"/>
    <lineage>
        <taxon>Bacteria</taxon>
        <taxon>Pseudomonadati</taxon>
        <taxon>Bacteroidota</taxon>
        <taxon>Flavobacteriia</taxon>
        <taxon>Flavobacteriales</taxon>
        <taxon>Weeksellaceae</taxon>
        <taxon>Elizabethkingia</taxon>
    </lineage>
</organism>
<keyword evidence="7" id="KW-0256">Endoplasmic reticulum</keyword>
<evidence type="ECO:0000256" key="14">
    <source>
        <dbReference type="ARBA" id="ARBA00042865"/>
    </source>
</evidence>
<dbReference type="GO" id="GO:0030158">
    <property type="term" value="F:protein xylosyltransferase activity"/>
    <property type="evidence" value="ECO:0007669"/>
    <property type="project" value="InterPro"/>
</dbReference>
<dbReference type="PANTHER" id="PTHR46025">
    <property type="entry name" value="XYLOSYLTRANSFERASE OXT"/>
    <property type="match status" value="1"/>
</dbReference>
<evidence type="ECO:0000313" key="15">
    <source>
        <dbReference type="EMBL" id="AQX49336.1"/>
    </source>
</evidence>
<name>A0A494GB21_9FLAO</name>
<dbReference type="InterPro" id="IPR043538">
    <property type="entry name" value="XYLT"/>
</dbReference>
<protein>
    <recommendedName>
        <fullName evidence="14">Peptide O-xylosyltransferase</fullName>
    </recommendedName>
</protein>
<reference evidence="15 16" key="1">
    <citation type="submission" date="2016-02" db="EMBL/GenBank/DDBJ databases">
        <authorList>
            <person name="Nicholson A.C."/>
            <person name="Humrighouse B.W."/>
            <person name="Loparev V."/>
            <person name="Emery B."/>
            <person name="Graziano J."/>
            <person name="McQuiston J.R."/>
        </authorList>
    </citation>
    <scope>NUCLEOTIDE SEQUENCE [LARGE SCALE GENOMIC DNA]</scope>
    <source>
        <strain evidence="15 16">E6809</strain>
    </source>
</reference>
<keyword evidence="10" id="KW-0333">Golgi apparatus</keyword>
<dbReference type="GO" id="GO:0016020">
    <property type="term" value="C:membrane"/>
    <property type="evidence" value="ECO:0007669"/>
    <property type="project" value="InterPro"/>
</dbReference>
<gene>
    <name evidence="15" type="ORF">AYC66_00955</name>
</gene>
<keyword evidence="11" id="KW-0472">Membrane</keyword>
<evidence type="ECO:0000256" key="6">
    <source>
        <dbReference type="ARBA" id="ARBA00022723"/>
    </source>
</evidence>
<keyword evidence="6" id="KW-0479">Metal-binding</keyword>
<dbReference type="InterPro" id="IPR003406">
    <property type="entry name" value="Glyco_trans_14"/>
</dbReference>
<evidence type="ECO:0000256" key="10">
    <source>
        <dbReference type="ARBA" id="ARBA00023034"/>
    </source>
</evidence>
<evidence type="ECO:0000313" key="16">
    <source>
        <dbReference type="Proteomes" id="UP000189738"/>
    </source>
</evidence>
<dbReference type="GO" id="GO:0046872">
    <property type="term" value="F:metal ion binding"/>
    <property type="evidence" value="ECO:0007669"/>
    <property type="project" value="UniProtKB-KW"/>
</dbReference>
<evidence type="ECO:0000256" key="7">
    <source>
        <dbReference type="ARBA" id="ARBA00022824"/>
    </source>
</evidence>
<proteinExistence type="predicted"/>
<keyword evidence="9" id="KW-1133">Transmembrane helix</keyword>
<evidence type="ECO:0000256" key="12">
    <source>
        <dbReference type="ARBA" id="ARBA00023157"/>
    </source>
</evidence>
<evidence type="ECO:0000256" key="13">
    <source>
        <dbReference type="ARBA" id="ARBA00023180"/>
    </source>
</evidence>
<dbReference type="GO" id="GO:0050650">
    <property type="term" value="P:chondroitin sulfate proteoglycan biosynthetic process"/>
    <property type="evidence" value="ECO:0007669"/>
    <property type="project" value="TreeGrafter"/>
</dbReference>
<keyword evidence="3" id="KW-0328">Glycosyltransferase</keyword>
<keyword evidence="5" id="KW-0812">Transmembrane</keyword>
<evidence type="ECO:0000256" key="2">
    <source>
        <dbReference type="ARBA" id="ARBA00004648"/>
    </source>
</evidence>
<evidence type="ECO:0000256" key="11">
    <source>
        <dbReference type="ARBA" id="ARBA00023136"/>
    </source>
</evidence>
<evidence type="ECO:0000256" key="3">
    <source>
        <dbReference type="ARBA" id="ARBA00022676"/>
    </source>
</evidence>
<evidence type="ECO:0000256" key="5">
    <source>
        <dbReference type="ARBA" id="ARBA00022692"/>
    </source>
</evidence>
<dbReference type="PANTHER" id="PTHR46025:SF3">
    <property type="entry name" value="XYLOSYLTRANSFERASE OXT"/>
    <property type="match status" value="1"/>
</dbReference>
<keyword evidence="8" id="KW-0735">Signal-anchor</keyword>
<evidence type="ECO:0000256" key="9">
    <source>
        <dbReference type="ARBA" id="ARBA00022989"/>
    </source>
</evidence>
<accession>A0A494GB21</accession>
<keyword evidence="13" id="KW-0325">Glycoprotein</keyword>
<keyword evidence="12" id="KW-1015">Disulfide bond</keyword>